<dbReference type="HOGENOM" id="CLU_1070089_0_0_1"/>
<evidence type="ECO:0000313" key="2">
    <source>
        <dbReference type="EMBL" id="GAC98263.1"/>
    </source>
</evidence>
<dbReference type="eggNOG" id="ENOG502RDSD">
    <property type="taxonomic scope" value="Eukaryota"/>
</dbReference>
<dbReference type="RefSeq" id="XP_012191850.1">
    <property type="nucleotide sequence ID" value="XM_012336460.1"/>
</dbReference>
<dbReference type="EMBL" id="DF238819">
    <property type="protein sequence ID" value="GAC98263.1"/>
    <property type="molecule type" value="Genomic_DNA"/>
</dbReference>
<dbReference type="Proteomes" id="UP000014071">
    <property type="component" value="Unassembled WGS sequence"/>
</dbReference>
<gene>
    <name evidence="2" type="ORF">PHSY_005855</name>
</gene>
<accession>R9PA62</accession>
<feature type="compositionally biased region" description="Pro residues" evidence="1">
    <location>
        <begin position="46"/>
        <end position="60"/>
    </location>
</feature>
<organism evidence="2 3">
    <name type="scientific">Pseudozyma hubeiensis (strain SY62)</name>
    <name type="common">Yeast</name>
    <dbReference type="NCBI Taxonomy" id="1305764"/>
    <lineage>
        <taxon>Eukaryota</taxon>
        <taxon>Fungi</taxon>
        <taxon>Dikarya</taxon>
        <taxon>Basidiomycota</taxon>
        <taxon>Ustilaginomycotina</taxon>
        <taxon>Ustilaginomycetes</taxon>
        <taxon>Ustilaginales</taxon>
        <taxon>Ustilaginaceae</taxon>
        <taxon>Pseudozyma</taxon>
    </lineage>
</organism>
<name>R9PA62_PSEHS</name>
<evidence type="ECO:0000313" key="3">
    <source>
        <dbReference type="Proteomes" id="UP000014071"/>
    </source>
</evidence>
<keyword evidence="3" id="KW-1185">Reference proteome</keyword>
<sequence length="260" mass="29294">MYVFDDRMHERAVFSSQRSTHTLMLIRSDFAQCQKDVPAQSKVPSAPSPPLRLRPAPPPLYRTFPPTRVFTSPTSPQTDYESIYRSFLSPLNLYHPNPTHYATVTSPRGHDRLSPPSTLLYLRKLSNDPSYISPRAGEPLTPIISRMHLLTSSLHPTTAAEQRSFLALFEDVSRQARFEVQNALHPENVSAQHKAAVEMLRARYGQMIGLLKSESNVDKLTGLLDADEVARFLEVHELLVAEENLLEMVGKSYAGAFPRL</sequence>
<feature type="region of interest" description="Disordered" evidence="1">
    <location>
        <begin position="36"/>
        <end position="77"/>
    </location>
</feature>
<proteinExistence type="predicted"/>
<dbReference type="AlphaFoldDB" id="R9PA62"/>
<protein>
    <submittedName>
        <fullName evidence="2">Flavohemoprotein</fullName>
    </submittedName>
</protein>
<dbReference type="GeneID" id="24111129"/>
<dbReference type="OrthoDB" id="2549016at2759"/>
<reference evidence="3" key="1">
    <citation type="journal article" date="2013" name="Genome Announc.">
        <title>Draft genome sequence of the basidiomycetous yeast-like fungus Pseudozyma hubeiensis SY62, which produces an abundant amount of the biosurfactant mannosylerythritol lipids.</title>
        <authorList>
            <person name="Konishi M."/>
            <person name="Hatada Y."/>
            <person name="Horiuchi J."/>
        </authorList>
    </citation>
    <scope>NUCLEOTIDE SEQUENCE [LARGE SCALE GENOMIC DNA]</scope>
    <source>
        <strain evidence="3">SY62</strain>
    </source>
</reference>
<evidence type="ECO:0000256" key="1">
    <source>
        <dbReference type="SAM" id="MobiDB-lite"/>
    </source>
</evidence>